<dbReference type="eggNOG" id="COG1732">
    <property type="taxonomic scope" value="Bacteria"/>
</dbReference>
<dbReference type="KEGG" id="rsa:RSal33209_1900"/>
<evidence type="ECO:0000259" key="2">
    <source>
        <dbReference type="Pfam" id="PF04069"/>
    </source>
</evidence>
<evidence type="ECO:0000313" key="3">
    <source>
        <dbReference type="EMBL" id="ABY23633.1"/>
    </source>
</evidence>
<evidence type="ECO:0000313" key="4">
    <source>
        <dbReference type="Proteomes" id="UP000002007"/>
    </source>
</evidence>
<dbReference type="GO" id="GO:0022857">
    <property type="term" value="F:transmembrane transporter activity"/>
    <property type="evidence" value="ECO:0007669"/>
    <property type="project" value="InterPro"/>
</dbReference>
<dbReference type="SUPFAM" id="SSF53850">
    <property type="entry name" value="Periplasmic binding protein-like II"/>
    <property type="match status" value="1"/>
</dbReference>
<dbReference type="CDD" id="cd13611">
    <property type="entry name" value="PBP2_YehZ"/>
    <property type="match status" value="1"/>
</dbReference>
<protein>
    <submittedName>
        <fullName evidence="3">Glycine betaine-binding protein</fullName>
    </submittedName>
</protein>
<dbReference type="AlphaFoldDB" id="A9WQW0"/>
<dbReference type="Pfam" id="PF04069">
    <property type="entry name" value="OpuAC"/>
    <property type="match status" value="1"/>
</dbReference>
<dbReference type="SMR" id="A9WQW0"/>
<feature type="chain" id="PRO_5038760915" evidence="1">
    <location>
        <begin position="27"/>
        <end position="332"/>
    </location>
</feature>
<proteinExistence type="predicted"/>
<dbReference type="GO" id="GO:0043190">
    <property type="term" value="C:ATP-binding cassette (ABC) transporter complex"/>
    <property type="evidence" value="ECO:0007669"/>
    <property type="project" value="InterPro"/>
</dbReference>
<organism evidence="3 4">
    <name type="scientific">Renibacterium salmoninarum (strain ATCC 33209 / DSM 20767 / JCM 11484 / NBRC 15589 / NCIMB 2235)</name>
    <dbReference type="NCBI Taxonomy" id="288705"/>
    <lineage>
        <taxon>Bacteria</taxon>
        <taxon>Bacillati</taxon>
        <taxon>Actinomycetota</taxon>
        <taxon>Actinomycetes</taxon>
        <taxon>Micrococcales</taxon>
        <taxon>Micrococcaceae</taxon>
        <taxon>Renibacterium</taxon>
    </lineage>
</organism>
<dbReference type="Gene3D" id="3.40.190.120">
    <property type="entry name" value="Osmoprotection protein (prox), domain 2"/>
    <property type="match status" value="1"/>
</dbReference>
<dbReference type="Proteomes" id="UP000002007">
    <property type="component" value="Chromosome"/>
</dbReference>
<dbReference type="STRING" id="288705.RSal33209_1900"/>
<feature type="signal peptide" evidence="1">
    <location>
        <begin position="1"/>
        <end position="26"/>
    </location>
</feature>
<dbReference type="RefSeq" id="WP_012245304.1">
    <property type="nucleotide sequence ID" value="NC_010168.1"/>
</dbReference>
<evidence type="ECO:0000256" key="1">
    <source>
        <dbReference type="SAM" id="SignalP"/>
    </source>
</evidence>
<gene>
    <name evidence="3" type="ordered locus">RSal33209_1900</name>
</gene>
<dbReference type="EMBL" id="CP000910">
    <property type="protein sequence ID" value="ABY23633.1"/>
    <property type="molecule type" value="Genomic_DNA"/>
</dbReference>
<feature type="domain" description="ABC-type glycine betaine transport system substrate-binding" evidence="2">
    <location>
        <begin position="56"/>
        <end position="324"/>
    </location>
</feature>
<accession>A9WQW0</accession>
<sequence>MFSVQGKRVFRSITSAALLLGAFALSGCGLQPATSYVPEVKAGSIKKLDLPAGAALTVTSKNFTEQIVLGKIAVLATKAAGFDVTDLTNVPGSVPSRQLMLNKGADMAWEYTGTAWLTYLGNTKGIPDQQQQWQAVHDADLANGLTWLAPAPLNNTYAFAKVSGNPRFSNVTKLSDLANVPVADRTFCVESEFNSRVDGFNPMLAHYGLKRGAADGVPDSNIRILDTGAVYTGVANGSCNFGEVFTTDGRIPALNLQVLDDDKGFFPGYNAAPEFATKTLEKYPELKELFNSISAKLDNPTMQRLNAEVDVAGKEPVDVAFQWLLDQGFVKA</sequence>
<dbReference type="Gene3D" id="3.40.190.10">
    <property type="entry name" value="Periplasmic binding protein-like II"/>
    <property type="match status" value="1"/>
</dbReference>
<keyword evidence="4" id="KW-1185">Reference proteome</keyword>
<keyword evidence="1" id="KW-0732">Signal</keyword>
<name>A9WQW0_RENSM</name>
<dbReference type="PROSITE" id="PS51257">
    <property type="entry name" value="PROKAR_LIPOPROTEIN"/>
    <property type="match status" value="1"/>
</dbReference>
<dbReference type="HOGENOM" id="CLU_038355_1_0_11"/>
<reference evidence="4" key="1">
    <citation type="journal article" date="2008" name="J. Bacteriol.">
        <title>Genome sequence of the fish pathogen Renibacterium salmoninarum suggests reductive evolution away from an environmental Arthrobacter ancestor.</title>
        <authorList>
            <person name="Wiens G.D."/>
            <person name="Rockey D.D."/>
            <person name="Wu Z."/>
            <person name="Chang J."/>
            <person name="Levy R."/>
            <person name="Crane S."/>
            <person name="Chen D.S."/>
            <person name="Capri G.R."/>
            <person name="Burnett J.R."/>
            <person name="Sudheesh P.S."/>
            <person name="Schipma M.J."/>
            <person name="Burd H."/>
            <person name="Bhattacharyya A."/>
            <person name="Rhodes L.D."/>
            <person name="Kaul R."/>
            <person name="Strom M.S."/>
        </authorList>
    </citation>
    <scope>NUCLEOTIDE SEQUENCE [LARGE SCALE GENOMIC DNA]</scope>
    <source>
        <strain evidence="4">ATCC 33209 / DSM 20767 / JCM 11484 / NBRC 15589 / NCIMB 2235</strain>
    </source>
</reference>
<dbReference type="InterPro" id="IPR007210">
    <property type="entry name" value="ABC_Gly_betaine_transp_sub-bd"/>
</dbReference>